<evidence type="ECO:0000313" key="14">
    <source>
        <dbReference type="Proteomes" id="UP000782312"/>
    </source>
</evidence>
<name>A0A932MKE7_UNCTE</name>
<dbReference type="AlphaFoldDB" id="A0A932MKE7"/>
<dbReference type="InterPro" id="IPR011034">
    <property type="entry name" value="Formyl_transferase-like_C_sf"/>
</dbReference>
<evidence type="ECO:0000256" key="4">
    <source>
        <dbReference type="ARBA" id="ARBA00022485"/>
    </source>
</evidence>
<evidence type="ECO:0000256" key="11">
    <source>
        <dbReference type="SAM" id="MobiDB-lite"/>
    </source>
</evidence>
<organism evidence="13 14">
    <name type="scientific">Tectimicrobiota bacterium</name>
    <dbReference type="NCBI Taxonomy" id="2528274"/>
    <lineage>
        <taxon>Bacteria</taxon>
        <taxon>Pseudomonadati</taxon>
        <taxon>Nitrospinota/Tectimicrobiota group</taxon>
        <taxon>Candidatus Tectimicrobiota</taxon>
    </lineage>
</organism>
<dbReference type="GO" id="GO:0004479">
    <property type="term" value="F:methionyl-tRNA formyltransferase activity"/>
    <property type="evidence" value="ECO:0007669"/>
    <property type="project" value="UniProtKB-EC"/>
</dbReference>
<dbReference type="CDD" id="cd21109">
    <property type="entry name" value="SPASM"/>
    <property type="match status" value="1"/>
</dbReference>
<dbReference type="Pfam" id="PF02911">
    <property type="entry name" value="Formyl_trans_C"/>
    <property type="match status" value="1"/>
</dbReference>
<keyword evidence="7" id="KW-0479">Metal-binding</keyword>
<comment type="similarity">
    <text evidence="2">Belongs to the Fmt family.</text>
</comment>
<dbReference type="Pfam" id="PF00551">
    <property type="entry name" value="Formyl_trans_N"/>
    <property type="match status" value="1"/>
</dbReference>
<feature type="region of interest" description="Disordered" evidence="11">
    <location>
        <begin position="664"/>
        <end position="691"/>
    </location>
</feature>
<dbReference type="InterPro" id="IPR041711">
    <property type="entry name" value="Met-tRNA-FMT_N"/>
</dbReference>
<evidence type="ECO:0000256" key="8">
    <source>
        <dbReference type="ARBA" id="ARBA00022917"/>
    </source>
</evidence>
<dbReference type="GO" id="GO:0051536">
    <property type="term" value="F:iron-sulfur cluster binding"/>
    <property type="evidence" value="ECO:0007669"/>
    <property type="project" value="UniProtKB-KW"/>
</dbReference>
<evidence type="ECO:0000256" key="5">
    <source>
        <dbReference type="ARBA" id="ARBA00022679"/>
    </source>
</evidence>
<evidence type="ECO:0000256" key="1">
    <source>
        <dbReference type="ARBA" id="ARBA00001966"/>
    </source>
</evidence>
<protein>
    <recommendedName>
        <fullName evidence="3">methionyl-tRNA formyltransferase</fullName>
        <ecNumber evidence="3">2.1.2.9</ecNumber>
    </recommendedName>
</protein>
<dbReference type="InterPro" id="IPR007197">
    <property type="entry name" value="rSAM"/>
</dbReference>
<proteinExistence type="inferred from homology"/>
<dbReference type="CDD" id="cd01335">
    <property type="entry name" value="Radical_SAM"/>
    <property type="match status" value="1"/>
</dbReference>
<dbReference type="GO" id="GO:0046872">
    <property type="term" value="F:metal ion binding"/>
    <property type="evidence" value="ECO:0007669"/>
    <property type="project" value="UniProtKB-KW"/>
</dbReference>
<dbReference type="PANTHER" id="PTHR11138">
    <property type="entry name" value="METHIONYL-TRNA FORMYLTRANSFERASE"/>
    <property type="match status" value="1"/>
</dbReference>
<dbReference type="Proteomes" id="UP000782312">
    <property type="component" value="Unassembled WGS sequence"/>
</dbReference>
<dbReference type="CDD" id="cd08646">
    <property type="entry name" value="FMT_core_Met-tRNA-FMT_N"/>
    <property type="match status" value="1"/>
</dbReference>
<dbReference type="SUPFAM" id="SSF50486">
    <property type="entry name" value="FMT C-terminal domain-like"/>
    <property type="match status" value="1"/>
</dbReference>
<evidence type="ECO:0000256" key="3">
    <source>
        <dbReference type="ARBA" id="ARBA00012261"/>
    </source>
</evidence>
<keyword evidence="4" id="KW-0004">4Fe-4S</keyword>
<dbReference type="SUPFAM" id="SSF53328">
    <property type="entry name" value="Formyltransferase"/>
    <property type="match status" value="1"/>
</dbReference>
<evidence type="ECO:0000256" key="2">
    <source>
        <dbReference type="ARBA" id="ARBA00010699"/>
    </source>
</evidence>
<dbReference type="PANTHER" id="PTHR11138:SF5">
    <property type="entry name" value="METHIONYL-TRNA FORMYLTRANSFERASE, MITOCHONDRIAL"/>
    <property type="match status" value="1"/>
</dbReference>
<evidence type="ECO:0000256" key="9">
    <source>
        <dbReference type="ARBA" id="ARBA00023004"/>
    </source>
</evidence>
<dbReference type="GO" id="GO:0005829">
    <property type="term" value="C:cytosol"/>
    <property type="evidence" value="ECO:0007669"/>
    <property type="project" value="TreeGrafter"/>
</dbReference>
<feature type="domain" description="Radical SAM core" evidence="12">
    <location>
        <begin position="341"/>
        <end position="572"/>
    </location>
</feature>
<dbReference type="SFLD" id="SFLDG01067">
    <property type="entry name" value="SPASM/twitch_domain_containing"/>
    <property type="match status" value="1"/>
</dbReference>
<keyword evidence="8" id="KW-0648">Protein biosynthesis</keyword>
<dbReference type="InterPro" id="IPR013785">
    <property type="entry name" value="Aldolase_TIM"/>
</dbReference>
<dbReference type="Pfam" id="PF04055">
    <property type="entry name" value="Radical_SAM"/>
    <property type="match status" value="1"/>
</dbReference>
<evidence type="ECO:0000313" key="13">
    <source>
        <dbReference type="EMBL" id="MBI3125994.1"/>
    </source>
</evidence>
<dbReference type="InterPro" id="IPR058240">
    <property type="entry name" value="rSAM_sf"/>
</dbReference>
<keyword evidence="6" id="KW-0949">S-adenosyl-L-methionine</keyword>
<dbReference type="SFLD" id="SFLDG01387">
    <property type="entry name" value="BtrN-like_SPASM_domain_contain"/>
    <property type="match status" value="1"/>
</dbReference>
<dbReference type="InterPro" id="IPR002376">
    <property type="entry name" value="Formyl_transf_N"/>
</dbReference>
<dbReference type="InterPro" id="IPR023885">
    <property type="entry name" value="4Fe4S-binding_SPASM_dom"/>
</dbReference>
<dbReference type="EMBL" id="JACPUR010000001">
    <property type="protein sequence ID" value="MBI3125994.1"/>
    <property type="molecule type" value="Genomic_DNA"/>
</dbReference>
<feature type="compositionally biased region" description="Basic and acidic residues" evidence="11">
    <location>
        <begin position="670"/>
        <end position="680"/>
    </location>
</feature>
<evidence type="ECO:0000259" key="12">
    <source>
        <dbReference type="PROSITE" id="PS51918"/>
    </source>
</evidence>
<dbReference type="Gene3D" id="3.20.20.70">
    <property type="entry name" value="Aldolase class I"/>
    <property type="match status" value="1"/>
</dbReference>
<dbReference type="EC" id="2.1.2.9" evidence="3"/>
<evidence type="ECO:0000256" key="7">
    <source>
        <dbReference type="ARBA" id="ARBA00022723"/>
    </source>
</evidence>
<keyword evidence="9" id="KW-0408">Iron</keyword>
<reference evidence="13" key="1">
    <citation type="submission" date="2020-07" db="EMBL/GenBank/DDBJ databases">
        <title>Huge and variable diversity of episymbiotic CPR bacteria and DPANN archaea in groundwater ecosystems.</title>
        <authorList>
            <person name="He C.Y."/>
            <person name="Keren R."/>
            <person name="Whittaker M."/>
            <person name="Farag I.F."/>
            <person name="Doudna J."/>
            <person name="Cate J.H.D."/>
            <person name="Banfield J.F."/>
        </authorList>
    </citation>
    <scope>NUCLEOTIDE SEQUENCE</scope>
    <source>
        <strain evidence="13">NC_groundwater_763_Ag_S-0.2um_68_21</strain>
    </source>
</reference>
<dbReference type="PROSITE" id="PS51918">
    <property type="entry name" value="RADICAL_SAM"/>
    <property type="match status" value="1"/>
</dbReference>
<evidence type="ECO:0000256" key="6">
    <source>
        <dbReference type="ARBA" id="ARBA00022691"/>
    </source>
</evidence>
<dbReference type="InterPro" id="IPR005793">
    <property type="entry name" value="Formyl_trans_C"/>
</dbReference>
<gene>
    <name evidence="13" type="ORF">HYZ11_00130</name>
</gene>
<accession>A0A932MKE7</accession>
<dbReference type="SUPFAM" id="SSF102114">
    <property type="entry name" value="Radical SAM enzymes"/>
    <property type="match status" value="1"/>
</dbReference>
<dbReference type="Pfam" id="PF13186">
    <property type="entry name" value="SPASM"/>
    <property type="match status" value="1"/>
</dbReference>
<dbReference type="Gene3D" id="3.40.50.12230">
    <property type="match status" value="1"/>
</dbReference>
<dbReference type="InterPro" id="IPR034391">
    <property type="entry name" value="AdoMet-like_SPASM_containing"/>
</dbReference>
<comment type="caution">
    <text evidence="13">The sequence shown here is derived from an EMBL/GenBank/DDBJ whole genome shotgun (WGS) entry which is preliminary data.</text>
</comment>
<keyword evidence="10" id="KW-0411">Iron-sulfur</keyword>
<dbReference type="SFLD" id="SFLDS00029">
    <property type="entry name" value="Radical_SAM"/>
    <property type="match status" value="1"/>
</dbReference>
<comment type="cofactor">
    <cofactor evidence="1">
        <name>[4Fe-4S] cluster</name>
        <dbReference type="ChEBI" id="CHEBI:49883"/>
    </cofactor>
</comment>
<sequence length="691" mass="77304">MADGPVRAARAPRVLLMGLTGFGNAALRALASESVPVAGVFTRAESGPFPYYAERSISEEARELGIPVHEDISFKETAAHDLVRDLAPDLILCATYHHIVPRRLIQIAPLGGVNLHPSLLPKLRGPNPTNWAIIFGEEKVGVTLHVLTNQIDAGDILLQRECPVSIEDTDGGLRQKLAALTEEVIREYLRAMKRGESIIPKPQHGGEVTYFPRVMERDGLIQFNEPTAQIYNRIRGTTPYPGAFTWLGDRKIRILGSEMLNRDSYEVAPGLIARQQGERLDVKTKDGMIQIHVAPGDAASLLGESPLILGPSREKSVAFAVRGDSLIVHTREKYGIEQGAEEFPKMVVLSVAYPCNALCPNCPYTETNSDIRKKYADRPYILPDLFRKIAEECGQYGSYLRITGGGEPMMHPDDMSRLIAHAKSVNSRVWLNTNGSLFTEENMRRLLACGTDMIECSVDAADPGIYKIVRAGLDWDRLVASLRRLLEIRREIGSATRIVVSVINQAIVRDKMDGISDFWLEDIGVDEVIRRKFLTWGSNTTLDPSQSADPSAYLDKFEGEPCPYPFHRLNIDSRGKVEVCGYDISGRTNFGDISERSIREIWLGPMFDWWRRMHAEGRGGEIPLCRECPDWQYRSWNHNWEKVLRNSAKRRDMAPLRMAGEATWPAGGLEHSDSLLREPRANAPAPIHPRD</sequence>
<evidence type="ECO:0000256" key="10">
    <source>
        <dbReference type="ARBA" id="ARBA00023014"/>
    </source>
</evidence>
<keyword evidence="5" id="KW-0808">Transferase</keyword>
<dbReference type="InterPro" id="IPR036477">
    <property type="entry name" value="Formyl_transf_N_sf"/>
</dbReference>